<dbReference type="Proteomes" id="UP000294862">
    <property type="component" value="Unassembled WGS sequence"/>
</dbReference>
<accession>A0A4R2I8Q2</accession>
<evidence type="ECO:0000256" key="1">
    <source>
        <dbReference type="SAM" id="SignalP"/>
    </source>
</evidence>
<name>A0A4R2I8Q2_9GAMM</name>
<keyword evidence="1" id="KW-0732">Signal</keyword>
<evidence type="ECO:0000313" key="3">
    <source>
        <dbReference type="Proteomes" id="UP000294862"/>
    </source>
</evidence>
<sequence>MPALPSLRRLLLASAFAIPAAAPHAATKTADASHDFDFEIGTWKTHVTRRLHPLSGSNEWVELDGTSVVRKVLDGRANTVELDISGPSGHISGLAMRFYDASARQWSIHYASLDAGQLTPPLFGRFKDGRGEFHGQDTLAGRSIFVRFVITCATHDTCRFEQSYSDDGGQHWETNWIATDTRVASASGTPE</sequence>
<protein>
    <recommendedName>
        <fullName evidence="4">DUF1579 domain-containing protein</fullName>
    </recommendedName>
</protein>
<evidence type="ECO:0000313" key="2">
    <source>
        <dbReference type="EMBL" id="TCO40753.1"/>
    </source>
</evidence>
<keyword evidence="3" id="KW-1185">Reference proteome</keyword>
<comment type="caution">
    <text evidence="2">The sequence shown here is derived from an EMBL/GenBank/DDBJ whole genome shotgun (WGS) entry which is preliminary data.</text>
</comment>
<evidence type="ECO:0008006" key="4">
    <source>
        <dbReference type="Google" id="ProtNLM"/>
    </source>
</evidence>
<feature type="chain" id="PRO_5020321798" description="DUF1579 domain-containing protein" evidence="1">
    <location>
        <begin position="26"/>
        <end position="191"/>
    </location>
</feature>
<dbReference type="OrthoDB" id="9814791at2"/>
<feature type="signal peptide" evidence="1">
    <location>
        <begin position="1"/>
        <end position="25"/>
    </location>
</feature>
<dbReference type="EMBL" id="SLWQ01000004">
    <property type="protein sequence ID" value="TCO40753.1"/>
    <property type="molecule type" value="Genomic_DNA"/>
</dbReference>
<dbReference type="AlphaFoldDB" id="A0A4R2I8Q2"/>
<reference evidence="2 3" key="1">
    <citation type="journal article" date="2015" name="Stand. Genomic Sci.">
        <title>Genomic Encyclopedia of Bacterial and Archaeal Type Strains, Phase III: the genomes of soil and plant-associated and newly described type strains.</title>
        <authorList>
            <person name="Whitman W.B."/>
            <person name="Woyke T."/>
            <person name="Klenk H.P."/>
            <person name="Zhou Y."/>
            <person name="Lilburn T.G."/>
            <person name="Beck B.J."/>
            <person name="De Vos P."/>
            <person name="Vandamme P."/>
            <person name="Eisen J.A."/>
            <person name="Garrity G."/>
            <person name="Hugenholtz P."/>
            <person name="Kyrpides N.C."/>
        </authorList>
    </citation>
    <scope>NUCLEOTIDE SEQUENCE [LARGE SCALE GENOMIC DNA]</scope>
    <source>
        <strain evidence="2 3">A3</strain>
    </source>
</reference>
<organism evidence="2 3">
    <name type="scientific">Dokdonella fugitiva</name>
    <dbReference type="NCBI Taxonomy" id="328517"/>
    <lineage>
        <taxon>Bacteria</taxon>
        <taxon>Pseudomonadati</taxon>
        <taxon>Pseudomonadota</taxon>
        <taxon>Gammaproteobacteria</taxon>
        <taxon>Lysobacterales</taxon>
        <taxon>Rhodanobacteraceae</taxon>
        <taxon>Dokdonella</taxon>
    </lineage>
</organism>
<dbReference type="RefSeq" id="WP_131997016.1">
    <property type="nucleotide sequence ID" value="NZ_JACGXM010000003.1"/>
</dbReference>
<gene>
    <name evidence="2" type="ORF">EV148_104114</name>
</gene>
<proteinExistence type="predicted"/>